<reference evidence="4" key="1">
    <citation type="journal article" date="2019" name="Int. J. Syst. Evol. Microbiol.">
        <title>The Global Catalogue of Microorganisms (GCM) 10K type strain sequencing project: providing services to taxonomists for standard genome sequencing and annotation.</title>
        <authorList>
            <consortium name="The Broad Institute Genomics Platform"/>
            <consortium name="The Broad Institute Genome Sequencing Center for Infectious Disease"/>
            <person name="Wu L."/>
            <person name="Ma J."/>
        </authorList>
    </citation>
    <scope>NUCLEOTIDE SEQUENCE [LARGE SCALE GENOMIC DNA]</scope>
    <source>
        <strain evidence="4">CCUG 2113</strain>
    </source>
</reference>
<protein>
    <recommendedName>
        <fullName evidence="5">HD domain-containing protein</fullName>
    </recommendedName>
</protein>
<evidence type="ECO:0000256" key="2">
    <source>
        <dbReference type="SAM" id="Phobius"/>
    </source>
</evidence>
<evidence type="ECO:0008006" key="5">
    <source>
        <dbReference type="Google" id="ProtNLM"/>
    </source>
</evidence>
<comment type="caution">
    <text evidence="3">The sequence shown here is derived from an EMBL/GenBank/DDBJ whole genome shotgun (WGS) entry which is preliminary data.</text>
</comment>
<gene>
    <name evidence="3" type="ORF">ACFOW3_28220</name>
</gene>
<dbReference type="Proteomes" id="UP001595693">
    <property type="component" value="Unassembled WGS sequence"/>
</dbReference>
<sequence length="685" mass="75162">MLRALVSVFIGWNIIALSAGALFSDQPLDLIYSLVLFLMVMAAAGAFAALSFTDFDLFDSEWKGLLGRAAGQTRFEIKNSMGALPTVRFYLAATPGTPAQELCVKRARIGDMTMWWDPQLRGWWNRYRASHPDHAAVMTACAEFLQANRSVPATFHPQGHGGASLIDHSQNVVLMMHRHCAEWRYTGHHNKAGAKMFELLDRSKPSHAFDADDPLPPLAAFAHDIGKAICYQEGKAGVWTEVHADHDTIGARILRMLPECERLDTAELMRLLIAVGYYHKISRIPGTPRIDDRARSLTELLYRVDNLTGIEEAKGRLIGTSEDAQGPVDNAEPALLGNAQPAIPVPFQKPMDEADVAQSTVHAWDQSTGVQGIAAPASMQDFDTAAMVEPDRAELWGELAGREVEPEVSYRAGPQRQAGPPPQHAESISNTLSSWEAPSMDHGLRFEALLALLQGAQHGSGNPRGRGLAYRFGDWAYLMMDEIIAGLQANGYPVPEELLHSADCASIFEQSICRVLEDKQALFRLHAGKYYPPSASIFLVKKEPSASVARRAIIALATSIDVEHSEEAKHPSFIAEPVFPSQGESHDQLVQRALVKRQATVGKSPSKKKDLGGPLGDPLVFDASLLFAWQTSNPGSNPMVRTDMGSLFLVEAVEAMNMLPPQRSSVAEHEGRSYYLVPKSPSRRR</sequence>
<keyword evidence="2" id="KW-0472">Membrane</keyword>
<evidence type="ECO:0000256" key="1">
    <source>
        <dbReference type="SAM" id="MobiDB-lite"/>
    </source>
</evidence>
<organism evidence="3 4">
    <name type="scientific">Acidovorax facilis</name>
    <dbReference type="NCBI Taxonomy" id="12917"/>
    <lineage>
        <taxon>Bacteria</taxon>
        <taxon>Pseudomonadati</taxon>
        <taxon>Pseudomonadota</taxon>
        <taxon>Betaproteobacteria</taxon>
        <taxon>Burkholderiales</taxon>
        <taxon>Comamonadaceae</taxon>
        <taxon>Acidovorax</taxon>
    </lineage>
</organism>
<keyword evidence="2" id="KW-0812">Transmembrane</keyword>
<feature type="transmembrane region" description="Helical" evidence="2">
    <location>
        <begin position="30"/>
        <end position="53"/>
    </location>
</feature>
<name>A0ABV8DJL6_9BURK</name>
<feature type="region of interest" description="Disordered" evidence="1">
    <location>
        <begin position="663"/>
        <end position="685"/>
    </location>
</feature>
<evidence type="ECO:0000313" key="4">
    <source>
        <dbReference type="Proteomes" id="UP001595693"/>
    </source>
</evidence>
<dbReference type="RefSeq" id="WP_055400050.1">
    <property type="nucleotide sequence ID" value="NZ_JAMXAX010000022.1"/>
</dbReference>
<dbReference type="EMBL" id="JBHSAJ010000182">
    <property type="protein sequence ID" value="MFC3938511.1"/>
    <property type="molecule type" value="Genomic_DNA"/>
</dbReference>
<accession>A0ABV8DJL6</accession>
<evidence type="ECO:0000313" key="3">
    <source>
        <dbReference type="EMBL" id="MFC3938511.1"/>
    </source>
</evidence>
<keyword evidence="4" id="KW-1185">Reference proteome</keyword>
<keyword evidence="2" id="KW-1133">Transmembrane helix</keyword>
<proteinExistence type="predicted"/>